<organism evidence="1 2">
    <name type="scientific">Thermobrachium celere DSM 8682</name>
    <dbReference type="NCBI Taxonomy" id="941824"/>
    <lineage>
        <taxon>Bacteria</taxon>
        <taxon>Bacillati</taxon>
        <taxon>Bacillota</taxon>
        <taxon>Clostridia</taxon>
        <taxon>Eubacteriales</taxon>
        <taxon>Clostridiaceae</taxon>
        <taxon>Thermobrachium</taxon>
    </lineage>
</organism>
<accession>R7RQQ5</accession>
<proteinExistence type="predicted"/>
<dbReference type="RefSeq" id="WP_018660861.1">
    <property type="nucleotide sequence ID" value="NZ_HF952018.1"/>
</dbReference>
<reference evidence="1" key="1">
    <citation type="submission" date="2013-03" db="EMBL/GenBank/DDBJ databases">
        <title>Draft genome sequence of the hydrogen-ethanol-producing anaerobic alkalithermophilic Caloramator celere.</title>
        <authorList>
            <person name="Ciranna A."/>
            <person name="Larjo A."/>
            <person name="Kivisto A."/>
            <person name="Santala V."/>
            <person name="Roos C."/>
            <person name="Karp M."/>
        </authorList>
    </citation>
    <scope>NUCLEOTIDE SEQUENCE [LARGE SCALE GENOMIC DNA]</scope>
    <source>
        <strain evidence="1">DSM 8682</strain>
    </source>
</reference>
<sequence>MRRLTVIVSIILLFLFGYYIYDAEIQEKSENIIENIKWCPDNSKVALKFNNQYKIMDLKGKVLYTIEESLIKYKNYAWILKNDDWYFTEFKVDEPPKSLKPVEGKIDGTLYNPIYNSSGNIILDDEIINSKYYIIAVDKKTGEYNKIIYLEDASSIDLLYIDKYKTVIKVTENNIDKLYLLDINKGYNIYSLDNLNFSQALTKLSFKENGISIINNYKYNNIYVIYLNLKELNIIYKDLQTNNYYFIDLNNKFKIEVSDIYLALVDKNIIYAVSKTGDTFRIYKIDTKKNEYTNLYKSNNLIENIRLVNGQLYFTELNILNNISAYKLFKYYNGSITEVTLKD</sequence>
<dbReference type="SUPFAM" id="SSF82171">
    <property type="entry name" value="DPP6 N-terminal domain-like"/>
    <property type="match status" value="1"/>
</dbReference>
<comment type="caution">
    <text evidence="1">The sequence shown here is derived from an EMBL/GenBank/DDBJ whole genome shotgun (WGS) entry which is preliminary data.</text>
</comment>
<dbReference type="Proteomes" id="UP000014923">
    <property type="component" value="Unassembled WGS sequence"/>
</dbReference>
<name>R7RQQ5_9CLOT</name>
<dbReference type="EMBL" id="CAVN010000088">
    <property type="protein sequence ID" value="CDF57580.1"/>
    <property type="molecule type" value="Genomic_DNA"/>
</dbReference>
<evidence type="ECO:0000313" key="1">
    <source>
        <dbReference type="EMBL" id="CDF57580.1"/>
    </source>
</evidence>
<dbReference type="AlphaFoldDB" id="R7RQQ5"/>
<gene>
    <name evidence="1" type="ORF">TCEL_01494</name>
</gene>
<dbReference type="HOGENOM" id="CLU_808751_0_0_9"/>
<evidence type="ECO:0000313" key="2">
    <source>
        <dbReference type="Proteomes" id="UP000014923"/>
    </source>
</evidence>
<dbReference type="OrthoDB" id="9938153at2"/>
<protein>
    <recommendedName>
        <fullName evidence="3">DUF5050 domain-containing protein</fullName>
    </recommendedName>
</protein>
<dbReference type="eggNOG" id="ENOG5033QT3">
    <property type="taxonomic scope" value="Bacteria"/>
</dbReference>
<keyword evidence="2" id="KW-1185">Reference proteome</keyword>
<evidence type="ECO:0008006" key="3">
    <source>
        <dbReference type="Google" id="ProtNLM"/>
    </source>
</evidence>